<protein>
    <submittedName>
        <fullName evidence="2">Uncharacterized protein</fullName>
    </submittedName>
</protein>
<dbReference type="AlphaFoldDB" id="A0A6G6Y079"/>
<evidence type="ECO:0000313" key="3">
    <source>
        <dbReference type="Proteomes" id="UP000501568"/>
    </source>
</evidence>
<name>A0A6G6Y079_9SPHN</name>
<accession>A0A6G6Y079</accession>
<organism evidence="2 3">
    <name type="scientific">Stakelama tenebrarum</name>
    <dbReference type="NCBI Taxonomy" id="2711215"/>
    <lineage>
        <taxon>Bacteria</taxon>
        <taxon>Pseudomonadati</taxon>
        <taxon>Pseudomonadota</taxon>
        <taxon>Alphaproteobacteria</taxon>
        <taxon>Sphingomonadales</taxon>
        <taxon>Sphingomonadaceae</taxon>
        <taxon>Stakelama</taxon>
    </lineage>
</organism>
<dbReference type="RefSeq" id="WP_165325324.1">
    <property type="nucleotide sequence ID" value="NZ_CP049109.1"/>
</dbReference>
<evidence type="ECO:0000256" key="1">
    <source>
        <dbReference type="SAM" id="MobiDB-lite"/>
    </source>
</evidence>
<reference evidence="2 3" key="1">
    <citation type="submission" date="2020-02" db="EMBL/GenBank/DDBJ databases">
        <authorList>
            <person name="Zheng R.K."/>
            <person name="Sun C.M."/>
        </authorList>
    </citation>
    <scope>NUCLEOTIDE SEQUENCE [LARGE SCALE GENOMIC DNA]</scope>
    <source>
        <strain evidence="3">zrk23</strain>
    </source>
</reference>
<keyword evidence="3" id="KW-1185">Reference proteome</keyword>
<dbReference type="EMBL" id="CP049109">
    <property type="protein sequence ID" value="QIG78325.1"/>
    <property type="molecule type" value="Genomic_DNA"/>
</dbReference>
<dbReference type="Proteomes" id="UP000501568">
    <property type="component" value="Chromosome"/>
</dbReference>
<feature type="region of interest" description="Disordered" evidence="1">
    <location>
        <begin position="21"/>
        <end position="48"/>
    </location>
</feature>
<proteinExistence type="predicted"/>
<sequence>MILASSLALAACSDQSFNATESVNITPPEPPAASPAPLDEFGALTPNPAPGGRMVDCSITNDYGARFADKCLFQADEDGSFALSLPDESPLVDEVVMIGVAITEPGVAEVRGLTTAGINSRWGTAQRLREDPACWAGDDFEICAR</sequence>
<dbReference type="KEGG" id="spzr:G5C33_06185"/>
<gene>
    <name evidence="2" type="ORF">G5C33_06185</name>
</gene>
<evidence type="ECO:0000313" key="2">
    <source>
        <dbReference type="EMBL" id="QIG78325.1"/>
    </source>
</evidence>